<organism evidence="1 2">
    <name type="scientific">Pyrobaculum aerophilum (strain ATCC 51768 / DSM 7523 / JCM 9630 / CIP 104966 / NBRC 100827 / IM2)</name>
    <dbReference type="NCBI Taxonomy" id="178306"/>
    <lineage>
        <taxon>Archaea</taxon>
        <taxon>Thermoproteota</taxon>
        <taxon>Thermoprotei</taxon>
        <taxon>Thermoproteales</taxon>
        <taxon>Thermoproteaceae</taxon>
        <taxon>Pyrobaculum</taxon>
    </lineage>
</organism>
<reference evidence="1 2" key="1">
    <citation type="journal article" date="2002" name="Proc. Natl. Acad. Sci. U.S.A.">
        <title>Genome sequence of the hyperthermophilic crenarchaeon Pyrobaculum aerophilum.</title>
        <authorList>
            <person name="Fitz-Gibbon S.T."/>
            <person name="Ladner H."/>
            <person name="Kim U.J."/>
            <person name="Stetter K.O."/>
            <person name="Simon M.I."/>
            <person name="Miller J.H."/>
        </authorList>
    </citation>
    <scope>NUCLEOTIDE SEQUENCE [LARGE SCALE GENOMIC DNA]</scope>
    <source>
        <strain evidence="2">ATCC 51768 / DSM 7523 / JCM 9630 / CIP 104966 / NBRC 100827 / IM2</strain>
    </source>
</reference>
<dbReference type="KEGG" id="pai:PAE0486"/>
<keyword evidence="2" id="KW-1185">Reference proteome</keyword>
<gene>
    <name evidence="1" type="ordered locus">PAE0486</name>
</gene>
<dbReference type="InParanoid" id="Q8ZZ18"/>
<dbReference type="EMBL" id="AE009441">
    <property type="protein sequence ID" value="AAL62823.1"/>
    <property type="molecule type" value="Genomic_DNA"/>
</dbReference>
<dbReference type="EnsemblBacteria" id="AAL62823">
    <property type="protein sequence ID" value="AAL62823"/>
    <property type="gene ID" value="PAE0486"/>
</dbReference>
<dbReference type="eggNOG" id="arCOG03722">
    <property type="taxonomic scope" value="Archaea"/>
</dbReference>
<dbReference type="Proteomes" id="UP000002439">
    <property type="component" value="Chromosome"/>
</dbReference>
<accession>Q8ZZ18</accession>
<evidence type="ECO:0000313" key="1">
    <source>
        <dbReference type="EMBL" id="AAL62823.1"/>
    </source>
</evidence>
<protein>
    <submittedName>
        <fullName evidence="1">PaREP8</fullName>
    </submittedName>
</protein>
<sequence>MAQAGEKYWGAVTDLLNAIGKALGMSHYSHRDCQFIKNGNSGILIFKMAEEGHMLTPQLWTRRCLKSIERTSSRLLKS</sequence>
<dbReference type="AlphaFoldDB" id="Q8ZZ18"/>
<evidence type="ECO:0000313" key="2">
    <source>
        <dbReference type="Proteomes" id="UP000002439"/>
    </source>
</evidence>
<dbReference type="HOGENOM" id="CLU_2613770_0_0_2"/>
<name>Q8ZZ18_PYRAE</name>
<proteinExistence type="predicted"/>